<protein>
    <recommendedName>
        <fullName evidence="10">Transporter</fullName>
    </recommendedName>
</protein>
<evidence type="ECO:0000313" key="8">
    <source>
        <dbReference type="EMBL" id="TLD92748.1"/>
    </source>
</evidence>
<organism evidence="8 9">
    <name type="scientific">Helicobacter saguini</name>
    <dbReference type="NCBI Taxonomy" id="1548018"/>
    <lineage>
        <taxon>Bacteria</taxon>
        <taxon>Pseudomonadati</taxon>
        <taxon>Campylobacterota</taxon>
        <taxon>Epsilonproteobacteria</taxon>
        <taxon>Campylobacterales</taxon>
        <taxon>Helicobacteraceae</taxon>
        <taxon>Helicobacter</taxon>
    </lineage>
</organism>
<dbReference type="AlphaFoldDB" id="A0A347VXH6"/>
<keyword evidence="6" id="KW-0472">Membrane</keyword>
<dbReference type="PANTHER" id="PTHR35093:SF8">
    <property type="entry name" value="OUTER MEMBRANE PROTEIN NMB0088-RELATED"/>
    <property type="match status" value="1"/>
</dbReference>
<reference evidence="8 9" key="2">
    <citation type="journal article" date="2016" name="Infect. Immun.">
        <title>Helicobacter saguini, a Novel Helicobacter Isolated from Cotton-Top Tamarins with Ulcerative Colitis, Has Proinflammatory Properties and Induces Typhlocolitis and Dysplasia in Gnotobiotic IL-10-/- Mice.</title>
        <authorList>
            <person name="Shen Z."/>
            <person name="Mannion A."/>
            <person name="Whary M.T."/>
            <person name="Muthupalani S."/>
            <person name="Sheh A."/>
            <person name="Feng Y."/>
            <person name="Gong G."/>
            <person name="Vandamme P."/>
            <person name="Holcombe H.R."/>
            <person name="Paster B.J."/>
            <person name="Fox J.G."/>
        </authorList>
    </citation>
    <scope>NUCLEOTIDE SEQUENCE [LARGE SCALE GENOMIC DNA]</scope>
    <source>
        <strain evidence="8 9">MIT 97-6194</strain>
    </source>
</reference>
<dbReference type="EMBL" id="JRMP02000018">
    <property type="protein sequence ID" value="TLD92748.1"/>
    <property type="molecule type" value="Genomic_DNA"/>
</dbReference>
<keyword evidence="9" id="KW-1185">Reference proteome</keyword>
<evidence type="ECO:0000256" key="2">
    <source>
        <dbReference type="ARBA" id="ARBA00008163"/>
    </source>
</evidence>
<evidence type="ECO:0008006" key="10">
    <source>
        <dbReference type="Google" id="ProtNLM"/>
    </source>
</evidence>
<dbReference type="Pfam" id="PF03349">
    <property type="entry name" value="Toluene_X"/>
    <property type="match status" value="1"/>
</dbReference>
<dbReference type="GO" id="GO:0015483">
    <property type="term" value="F:long-chain fatty acid transporting porin activity"/>
    <property type="evidence" value="ECO:0007669"/>
    <property type="project" value="TreeGrafter"/>
</dbReference>
<evidence type="ECO:0000256" key="3">
    <source>
        <dbReference type="ARBA" id="ARBA00022452"/>
    </source>
</evidence>
<comment type="subcellular location">
    <subcellularLocation>
        <location evidence="1">Cell outer membrane</location>
        <topology evidence="1">Multi-pass membrane protein</topology>
    </subcellularLocation>
</comment>
<dbReference type="Gene3D" id="2.40.160.60">
    <property type="entry name" value="Outer membrane protein transport protein (OMPP1/FadL/TodX)"/>
    <property type="match status" value="1"/>
</dbReference>
<evidence type="ECO:0000256" key="4">
    <source>
        <dbReference type="ARBA" id="ARBA00022692"/>
    </source>
</evidence>
<evidence type="ECO:0000256" key="5">
    <source>
        <dbReference type="ARBA" id="ARBA00022729"/>
    </source>
</evidence>
<dbReference type="InterPro" id="IPR005017">
    <property type="entry name" value="OMPP1/FadL/TodX"/>
</dbReference>
<dbReference type="Proteomes" id="UP000029714">
    <property type="component" value="Unassembled WGS sequence"/>
</dbReference>
<accession>A0A347VXH6</accession>
<keyword evidence="4" id="KW-0812">Transmembrane</keyword>
<dbReference type="PANTHER" id="PTHR35093">
    <property type="entry name" value="OUTER MEMBRANE PROTEIN NMB0088-RELATED"/>
    <property type="match status" value="1"/>
</dbReference>
<reference evidence="8 9" key="1">
    <citation type="journal article" date="2014" name="Genome Announc.">
        <title>Draft genome sequences of eight enterohepatic helicobacter species isolated from both laboratory and wild rodents.</title>
        <authorList>
            <person name="Sheh A."/>
            <person name="Shen Z."/>
            <person name="Fox J.G."/>
        </authorList>
    </citation>
    <scope>NUCLEOTIDE SEQUENCE [LARGE SCALE GENOMIC DNA]</scope>
    <source>
        <strain evidence="8 9">MIT 97-6194</strain>
    </source>
</reference>
<evidence type="ECO:0000256" key="6">
    <source>
        <dbReference type="ARBA" id="ARBA00023136"/>
    </source>
</evidence>
<keyword evidence="3" id="KW-1134">Transmembrane beta strand</keyword>
<name>A0A347VXH6_9HELI</name>
<dbReference type="STRING" id="1548018.LS64_13905"/>
<comment type="similarity">
    <text evidence="2">Belongs to the OmpP1/FadL family.</text>
</comment>
<evidence type="ECO:0000313" key="9">
    <source>
        <dbReference type="Proteomes" id="UP000029714"/>
    </source>
</evidence>
<proteinExistence type="inferred from homology"/>
<comment type="caution">
    <text evidence="8">The sequence shown here is derived from an EMBL/GenBank/DDBJ whole genome shotgun (WGS) entry which is preliminary data.</text>
</comment>
<dbReference type="OrthoDB" id="9542at2"/>
<gene>
    <name evidence="8" type="ORF">LS64_010010</name>
</gene>
<keyword evidence="5" id="KW-0732">Signal</keyword>
<dbReference type="SUPFAM" id="SSF56935">
    <property type="entry name" value="Porins"/>
    <property type="match status" value="1"/>
</dbReference>
<evidence type="ECO:0000256" key="1">
    <source>
        <dbReference type="ARBA" id="ARBA00004571"/>
    </source>
</evidence>
<evidence type="ECO:0000256" key="7">
    <source>
        <dbReference type="ARBA" id="ARBA00023237"/>
    </source>
</evidence>
<dbReference type="GO" id="GO:0009279">
    <property type="term" value="C:cell outer membrane"/>
    <property type="evidence" value="ECO:0007669"/>
    <property type="project" value="UniProtKB-SubCell"/>
</dbReference>
<keyword evidence="7" id="KW-0998">Cell outer membrane</keyword>
<sequence>MSLSLTFMLQCKNLFNFWGCFVGHTKFMGLSNIESYNIESKDSKNINVKIDSNIESKNRKNTRTTINLNIESKITKIDSNIESKSSMINSSLDSNIIKIDSKIESKFQKLDSIFKTFMLLSMLTTSIYASGFRLPEQSLNGTALNSAYIAGAYGADSTYYNPANMSLMRDNEHYEFELNGTLIFIPQFEFDTQNRDMGINVTGTGLSALGNGHFCELNAKSNKVNNTAQPNTPCYSQSVSGKANTTLQPVPKIFFKSRSYSLPLNLRMNYGFSFTTPSGLSMDWDGQGGGFLDDVSIAMLEFNPVVSIAWGDYVGFGAGFRAIYSFGSFNNTLYVPYSTSLNMGGLLGSVQTQGTTRVEQTSNASAWGFGYNLALSVKPFAGLDNFLKSTTFSATFRSNVHMDMQGSLSAKSYIYQGSGLTLVEGYIGMNADLELYADLPPILNVGIAQDFGNNRIEFVYERTFFGSAQIFEFGYKNQTFDKSNLTGSQTALNQVNPESMLGAADYSAVAYGNGWKDASAYRLGYTYFGKSYKLMASLAYDETPAPQGKFGIPDANAYMVGFGGRKRFFSNKLDLGFGYSLALKDNRKSFIVSRNGFGQLHLFTIAAKYLW</sequence>